<proteinExistence type="predicted"/>
<reference evidence="2" key="1">
    <citation type="journal article" date="2021" name="Nat. Commun.">
        <title>Genetic determinants of endophytism in the Arabidopsis root mycobiome.</title>
        <authorList>
            <person name="Mesny F."/>
            <person name="Miyauchi S."/>
            <person name="Thiergart T."/>
            <person name="Pickel B."/>
            <person name="Atanasova L."/>
            <person name="Karlsson M."/>
            <person name="Huettel B."/>
            <person name="Barry K.W."/>
            <person name="Haridas S."/>
            <person name="Chen C."/>
            <person name="Bauer D."/>
            <person name="Andreopoulos W."/>
            <person name="Pangilinan J."/>
            <person name="LaButti K."/>
            <person name="Riley R."/>
            <person name="Lipzen A."/>
            <person name="Clum A."/>
            <person name="Drula E."/>
            <person name="Henrissat B."/>
            <person name="Kohler A."/>
            <person name="Grigoriev I.V."/>
            <person name="Martin F.M."/>
            <person name="Hacquard S."/>
        </authorList>
    </citation>
    <scope>NUCLEOTIDE SEQUENCE</scope>
    <source>
        <strain evidence="2">MPI-CAGE-AT-0016</strain>
    </source>
</reference>
<evidence type="ECO:0000313" key="3">
    <source>
        <dbReference type="Proteomes" id="UP000813385"/>
    </source>
</evidence>
<dbReference type="AlphaFoldDB" id="A0A8K0TJP7"/>
<keyword evidence="3" id="KW-1185">Reference proteome</keyword>
<sequence length="219" mass="23827">MWVVGRWTASETEACPVGVQRSGDGGGGEREAERRAERRLFGDERQWTKEGRDARRKREESGDKMELSSGGLRVSRIVQSGLVRPSRACSPGLRWRMADGGWIVVSVVSWSCRGCPAVDSSSGGPSRWMRWRARLVQQWDVDGTGQVVLWVMCLRARNLSLLPCECLSGPGASDDGGEGRGGDRAGDDGGAKRRERILGVPGVVVAGERTDGGNWARET</sequence>
<protein>
    <submittedName>
        <fullName evidence="2">Uncharacterized protein</fullName>
    </submittedName>
</protein>
<evidence type="ECO:0000256" key="1">
    <source>
        <dbReference type="SAM" id="MobiDB-lite"/>
    </source>
</evidence>
<dbReference type="Proteomes" id="UP000813385">
    <property type="component" value="Unassembled WGS sequence"/>
</dbReference>
<feature type="region of interest" description="Disordered" evidence="1">
    <location>
        <begin position="9"/>
        <end position="65"/>
    </location>
</feature>
<feature type="compositionally biased region" description="Basic and acidic residues" evidence="1">
    <location>
        <begin position="27"/>
        <end position="65"/>
    </location>
</feature>
<accession>A0A8K0TJP7</accession>
<comment type="caution">
    <text evidence="2">The sequence shown here is derived from an EMBL/GenBank/DDBJ whole genome shotgun (WGS) entry which is preliminary data.</text>
</comment>
<name>A0A8K0TJP7_9PEZI</name>
<feature type="compositionally biased region" description="Basic and acidic residues" evidence="1">
    <location>
        <begin position="177"/>
        <end position="192"/>
    </location>
</feature>
<evidence type="ECO:0000313" key="2">
    <source>
        <dbReference type="EMBL" id="KAH7366791.1"/>
    </source>
</evidence>
<organism evidence="2 3">
    <name type="scientific">Plectosphaerella cucumerina</name>
    <dbReference type="NCBI Taxonomy" id="40658"/>
    <lineage>
        <taxon>Eukaryota</taxon>
        <taxon>Fungi</taxon>
        <taxon>Dikarya</taxon>
        <taxon>Ascomycota</taxon>
        <taxon>Pezizomycotina</taxon>
        <taxon>Sordariomycetes</taxon>
        <taxon>Hypocreomycetidae</taxon>
        <taxon>Glomerellales</taxon>
        <taxon>Plectosphaerellaceae</taxon>
        <taxon>Plectosphaerella</taxon>
    </lineage>
</organism>
<feature type="region of interest" description="Disordered" evidence="1">
    <location>
        <begin position="172"/>
        <end position="198"/>
    </location>
</feature>
<gene>
    <name evidence="2" type="ORF">B0T11DRAFT_47289</name>
</gene>
<dbReference type="EMBL" id="JAGPXD010000002">
    <property type="protein sequence ID" value="KAH7366791.1"/>
    <property type="molecule type" value="Genomic_DNA"/>
</dbReference>